<dbReference type="GO" id="GO:0043565">
    <property type="term" value="F:sequence-specific DNA binding"/>
    <property type="evidence" value="ECO:0007669"/>
    <property type="project" value="TreeGrafter"/>
</dbReference>
<evidence type="ECO:0000313" key="6">
    <source>
        <dbReference type="EMBL" id="AHF75779.1"/>
    </source>
</evidence>
<keyword evidence="2" id="KW-0805">Transcription regulation</keyword>
<evidence type="ECO:0000313" key="7">
    <source>
        <dbReference type="Proteomes" id="UP000019028"/>
    </source>
</evidence>
<dbReference type="PANTHER" id="PTHR30537">
    <property type="entry name" value="HTH-TYPE TRANSCRIPTIONAL REGULATOR"/>
    <property type="match status" value="1"/>
</dbReference>
<evidence type="ECO:0000256" key="1">
    <source>
        <dbReference type="ARBA" id="ARBA00009437"/>
    </source>
</evidence>
<dbReference type="Pfam" id="PF03466">
    <property type="entry name" value="LysR_substrate"/>
    <property type="match status" value="1"/>
</dbReference>
<keyword evidence="7" id="KW-1185">Reference proteome</keyword>
<dbReference type="Proteomes" id="UP000019028">
    <property type="component" value="Chromosome"/>
</dbReference>
<evidence type="ECO:0000256" key="2">
    <source>
        <dbReference type="ARBA" id="ARBA00023015"/>
    </source>
</evidence>
<dbReference type="SUPFAM" id="SSF46785">
    <property type="entry name" value="Winged helix' DNA-binding domain"/>
    <property type="match status" value="1"/>
</dbReference>
<dbReference type="OrthoDB" id="9813056at2"/>
<dbReference type="HOGENOM" id="CLU_039613_16_1_6"/>
<dbReference type="PANTHER" id="PTHR30537:SF1">
    <property type="entry name" value="HTH-TYPE TRANSCRIPTIONAL REGULATOR PGRR"/>
    <property type="match status" value="1"/>
</dbReference>
<dbReference type="InterPro" id="IPR036388">
    <property type="entry name" value="WH-like_DNA-bd_sf"/>
</dbReference>
<dbReference type="GO" id="GO:0006351">
    <property type="term" value="P:DNA-templated transcription"/>
    <property type="evidence" value="ECO:0007669"/>
    <property type="project" value="TreeGrafter"/>
</dbReference>
<protein>
    <submittedName>
        <fullName evidence="6">Transcriptional regulator, LysR family</fullName>
    </submittedName>
</protein>
<dbReference type="RefSeq" id="WP_025420911.1">
    <property type="nucleotide sequence ID" value="NZ_CP006569.1"/>
</dbReference>
<comment type="similarity">
    <text evidence="1">Belongs to the LysR transcriptional regulatory family.</text>
</comment>
<keyword evidence="3" id="KW-0238">DNA-binding</keyword>
<gene>
    <name evidence="6" type="ORF">Sant_0683</name>
</gene>
<evidence type="ECO:0000256" key="3">
    <source>
        <dbReference type="ARBA" id="ARBA00023125"/>
    </source>
</evidence>
<dbReference type="EMBL" id="CP006569">
    <property type="protein sequence ID" value="AHF75779.1"/>
    <property type="molecule type" value="Genomic_DNA"/>
</dbReference>
<dbReference type="Gene3D" id="3.40.190.290">
    <property type="match status" value="1"/>
</dbReference>
<dbReference type="GO" id="GO:0003700">
    <property type="term" value="F:DNA-binding transcription factor activity"/>
    <property type="evidence" value="ECO:0007669"/>
    <property type="project" value="InterPro"/>
</dbReference>
<sequence length="300" mass="33336">MHRTGLTELDVILAVAHRQSFRGAARELGMSATAVSRAVAGLEARLNVRIFNRSTRSVALTDAGRRYIARIAPALAEIQRASDEISSQTAAPSGTLRINAPPECATLLFEPLLRDYLQRYPAMRVDIATEPRRVDIVAEGFDAGIRLAEFVPQDMIAVPLTGEARMLIVGSPAYFTRHGKPRTPDCLVHHQAIGMRLSHGGIYHWELERHGQKHVVNMPTRLVLNEMPAIHQAVCSGIGLAFMAQWFIHAELTNGRLISVLEEWCPPFGGLQLYYPGRRHVPAGLKALIELIHEQRDRRA</sequence>
<evidence type="ECO:0000256" key="4">
    <source>
        <dbReference type="ARBA" id="ARBA00023163"/>
    </source>
</evidence>
<keyword evidence="4" id="KW-0804">Transcription</keyword>
<evidence type="ECO:0000259" key="5">
    <source>
        <dbReference type="PROSITE" id="PS50931"/>
    </source>
</evidence>
<dbReference type="FunFam" id="1.10.10.10:FF:000001">
    <property type="entry name" value="LysR family transcriptional regulator"/>
    <property type="match status" value="1"/>
</dbReference>
<dbReference type="PROSITE" id="PS50931">
    <property type="entry name" value="HTH_LYSR"/>
    <property type="match status" value="1"/>
</dbReference>
<accession>W0HPN0</accession>
<dbReference type="PATRIC" id="fig|1239307.3.peg.736"/>
<dbReference type="CDD" id="cd08474">
    <property type="entry name" value="PBP2_CrgA_like_5"/>
    <property type="match status" value="1"/>
</dbReference>
<dbReference type="InterPro" id="IPR005119">
    <property type="entry name" value="LysR_subst-bd"/>
</dbReference>
<dbReference type="Gene3D" id="1.10.10.10">
    <property type="entry name" value="Winged helix-like DNA-binding domain superfamily/Winged helix DNA-binding domain"/>
    <property type="match status" value="1"/>
</dbReference>
<dbReference type="InterPro" id="IPR000847">
    <property type="entry name" value="LysR_HTH_N"/>
</dbReference>
<dbReference type="KEGG" id="sod:Sant_0683"/>
<reference evidence="6 7" key="1">
    <citation type="journal article" date="2014" name="Genome Biol. Evol.">
        <title>Genome degeneration and adaptation in a nascent stage of symbiosis.</title>
        <authorList>
            <person name="Oakeson K.F."/>
            <person name="Gil R."/>
            <person name="Clayton A.L."/>
            <person name="Dunn D.M."/>
            <person name="von Niederhausern A.C."/>
            <person name="Hamil C."/>
            <person name="Aoyagi A."/>
            <person name="Duval B."/>
            <person name="Baca A."/>
            <person name="Silva F.J."/>
            <person name="Vallier A."/>
            <person name="Jackson D.G."/>
            <person name="Latorre A."/>
            <person name="Weiss R.B."/>
            <person name="Heddi A."/>
            <person name="Moya A."/>
            <person name="Dale C."/>
        </authorList>
    </citation>
    <scope>NUCLEOTIDE SEQUENCE [LARGE SCALE GENOMIC DNA]</scope>
    <source>
        <strain evidence="6 7">HS1</strain>
    </source>
</reference>
<organism evidence="6 7">
    <name type="scientific">Sodalis praecaptivus</name>
    <dbReference type="NCBI Taxonomy" id="1239307"/>
    <lineage>
        <taxon>Bacteria</taxon>
        <taxon>Pseudomonadati</taxon>
        <taxon>Pseudomonadota</taxon>
        <taxon>Gammaproteobacteria</taxon>
        <taxon>Enterobacterales</taxon>
        <taxon>Bruguierivoracaceae</taxon>
        <taxon>Sodalis</taxon>
    </lineage>
</organism>
<dbReference type="SUPFAM" id="SSF53850">
    <property type="entry name" value="Periplasmic binding protein-like II"/>
    <property type="match status" value="1"/>
</dbReference>
<name>W0HPN0_9GAMM</name>
<feature type="domain" description="HTH lysR-type" evidence="5">
    <location>
        <begin position="4"/>
        <end position="61"/>
    </location>
</feature>
<dbReference type="Pfam" id="PF00126">
    <property type="entry name" value="HTH_1"/>
    <property type="match status" value="1"/>
</dbReference>
<proteinExistence type="inferred from homology"/>
<dbReference type="InterPro" id="IPR036390">
    <property type="entry name" value="WH_DNA-bd_sf"/>
</dbReference>
<dbReference type="InterPro" id="IPR058163">
    <property type="entry name" value="LysR-type_TF_proteobact-type"/>
</dbReference>
<dbReference type="AlphaFoldDB" id="W0HPN0"/>